<evidence type="ECO:0000313" key="2">
    <source>
        <dbReference type="Proteomes" id="UP000276133"/>
    </source>
</evidence>
<dbReference type="Proteomes" id="UP000276133">
    <property type="component" value="Unassembled WGS sequence"/>
</dbReference>
<reference evidence="1 2" key="1">
    <citation type="journal article" date="2018" name="Sci. Rep.">
        <title>Genomic signatures of local adaptation to the degree of environmental predictability in rotifers.</title>
        <authorList>
            <person name="Franch-Gras L."/>
            <person name="Hahn C."/>
            <person name="Garcia-Roger E.M."/>
            <person name="Carmona M.J."/>
            <person name="Serra M."/>
            <person name="Gomez A."/>
        </authorList>
    </citation>
    <scope>NUCLEOTIDE SEQUENCE [LARGE SCALE GENOMIC DNA]</scope>
    <source>
        <strain evidence="1">HYR1</strain>
    </source>
</reference>
<gene>
    <name evidence="1" type="ORF">BpHYR1_044946</name>
</gene>
<protein>
    <submittedName>
        <fullName evidence="1">Uncharacterized protein</fullName>
    </submittedName>
</protein>
<sequence length="61" mass="7322">MFIGDKKGWLHFKETQLNSILFIKQIKQSILDHEVIRISLSSRILFFLVKKKKYNPVKIDF</sequence>
<accession>A0A3M7S0D6</accession>
<dbReference type="EMBL" id="REGN01002264">
    <property type="protein sequence ID" value="RNA29216.1"/>
    <property type="molecule type" value="Genomic_DNA"/>
</dbReference>
<organism evidence="1 2">
    <name type="scientific">Brachionus plicatilis</name>
    <name type="common">Marine rotifer</name>
    <name type="synonym">Brachionus muelleri</name>
    <dbReference type="NCBI Taxonomy" id="10195"/>
    <lineage>
        <taxon>Eukaryota</taxon>
        <taxon>Metazoa</taxon>
        <taxon>Spiralia</taxon>
        <taxon>Gnathifera</taxon>
        <taxon>Rotifera</taxon>
        <taxon>Eurotatoria</taxon>
        <taxon>Monogononta</taxon>
        <taxon>Pseudotrocha</taxon>
        <taxon>Ploima</taxon>
        <taxon>Brachionidae</taxon>
        <taxon>Brachionus</taxon>
    </lineage>
</organism>
<evidence type="ECO:0000313" key="1">
    <source>
        <dbReference type="EMBL" id="RNA29216.1"/>
    </source>
</evidence>
<keyword evidence="2" id="KW-1185">Reference proteome</keyword>
<proteinExistence type="predicted"/>
<comment type="caution">
    <text evidence="1">The sequence shown here is derived from an EMBL/GenBank/DDBJ whole genome shotgun (WGS) entry which is preliminary data.</text>
</comment>
<name>A0A3M7S0D6_BRAPC</name>
<dbReference type="AlphaFoldDB" id="A0A3M7S0D6"/>